<dbReference type="SUPFAM" id="SSF52058">
    <property type="entry name" value="L domain-like"/>
    <property type="match status" value="1"/>
</dbReference>
<organism evidence="4 5">
    <name type="scientific">Clunio marinus</name>
    <dbReference type="NCBI Taxonomy" id="568069"/>
    <lineage>
        <taxon>Eukaryota</taxon>
        <taxon>Metazoa</taxon>
        <taxon>Ecdysozoa</taxon>
        <taxon>Arthropoda</taxon>
        <taxon>Hexapoda</taxon>
        <taxon>Insecta</taxon>
        <taxon>Pterygota</taxon>
        <taxon>Neoptera</taxon>
        <taxon>Endopterygota</taxon>
        <taxon>Diptera</taxon>
        <taxon>Nematocera</taxon>
        <taxon>Chironomoidea</taxon>
        <taxon>Chironomidae</taxon>
        <taxon>Clunio</taxon>
    </lineage>
</organism>
<dbReference type="PROSITE" id="PS51450">
    <property type="entry name" value="LRR"/>
    <property type="match status" value="1"/>
</dbReference>
<evidence type="ECO:0000313" key="5">
    <source>
        <dbReference type="Proteomes" id="UP000183832"/>
    </source>
</evidence>
<dbReference type="InterPro" id="IPR032675">
    <property type="entry name" value="LRR_dom_sf"/>
</dbReference>
<dbReference type="EMBL" id="CVRI01000059">
    <property type="protein sequence ID" value="CRL03512.1"/>
    <property type="molecule type" value="Genomic_DNA"/>
</dbReference>
<dbReference type="Pfam" id="PF13855">
    <property type="entry name" value="LRR_8"/>
    <property type="match status" value="2"/>
</dbReference>
<evidence type="ECO:0000256" key="3">
    <source>
        <dbReference type="SAM" id="SignalP"/>
    </source>
</evidence>
<gene>
    <name evidence="4" type="ORF">CLUMA_CG016167</name>
</gene>
<evidence type="ECO:0000313" key="4">
    <source>
        <dbReference type="EMBL" id="CRL03512.1"/>
    </source>
</evidence>
<evidence type="ECO:0000256" key="2">
    <source>
        <dbReference type="ARBA" id="ARBA00022737"/>
    </source>
</evidence>
<keyword evidence="1" id="KW-0433">Leucine-rich repeat</keyword>
<dbReference type="SMART" id="SM00369">
    <property type="entry name" value="LRR_TYP"/>
    <property type="match status" value="6"/>
</dbReference>
<accession>A0A1J1ITS2</accession>
<dbReference type="Gene3D" id="3.80.10.10">
    <property type="entry name" value="Ribonuclease Inhibitor"/>
    <property type="match status" value="2"/>
</dbReference>
<evidence type="ECO:0000256" key="1">
    <source>
        <dbReference type="ARBA" id="ARBA00022614"/>
    </source>
</evidence>
<dbReference type="OrthoDB" id="7739973at2759"/>
<sequence length="318" mass="36633">MWNNEFIFLTLLVLVGNVQCDEEIICSINNKTAVIKRFNHSLPLGFYEEEVEHCLIANLTSTLEQVTTLPENHSIKSFEVYLVKNFERWSLRNKYFHLPENISSIFPELIQYKVKYSKVRDIIKNNFQGLTKLEVLELENNKIVGIRRGVFGGLTSLIVLNLAGNEMEYIQKEAFVGLDKLEVLDLNTNSFLKISRTVFKGLTSLETLDLSTNSIETIDEKAFEDLKKLKTLKLGFNSLNDLKRGVFDNLISLVQLNLEQNYIKYIEEDTFASLLNLRTATFVHVRRSENCISKNFEGVEAMQELNSLVKTNCSGWWP</sequence>
<reference evidence="4 5" key="1">
    <citation type="submission" date="2015-04" db="EMBL/GenBank/DDBJ databases">
        <authorList>
            <person name="Syromyatnikov M.Y."/>
            <person name="Popov V.N."/>
        </authorList>
    </citation>
    <scope>NUCLEOTIDE SEQUENCE [LARGE SCALE GENOMIC DNA]</scope>
</reference>
<dbReference type="AlphaFoldDB" id="A0A1J1ITS2"/>
<dbReference type="STRING" id="568069.A0A1J1ITS2"/>
<keyword evidence="3" id="KW-0732">Signal</keyword>
<dbReference type="PANTHER" id="PTHR24366:SF96">
    <property type="entry name" value="LEUCINE RICH REPEAT CONTAINING 53"/>
    <property type="match status" value="1"/>
</dbReference>
<keyword evidence="2" id="KW-0677">Repeat</keyword>
<dbReference type="Proteomes" id="UP000183832">
    <property type="component" value="Unassembled WGS sequence"/>
</dbReference>
<protein>
    <submittedName>
        <fullName evidence="4">CLUMA_CG016167, isoform A</fullName>
    </submittedName>
</protein>
<dbReference type="PANTHER" id="PTHR24366">
    <property type="entry name" value="IG(IMMUNOGLOBULIN) AND LRR(LEUCINE RICH REPEAT) DOMAINS"/>
    <property type="match status" value="1"/>
</dbReference>
<feature type="chain" id="PRO_5012294823" evidence="3">
    <location>
        <begin position="21"/>
        <end position="318"/>
    </location>
</feature>
<name>A0A1J1ITS2_9DIPT</name>
<dbReference type="InterPro" id="IPR003591">
    <property type="entry name" value="Leu-rich_rpt_typical-subtyp"/>
</dbReference>
<feature type="signal peptide" evidence="3">
    <location>
        <begin position="1"/>
        <end position="20"/>
    </location>
</feature>
<keyword evidence="5" id="KW-1185">Reference proteome</keyword>
<dbReference type="InterPro" id="IPR001611">
    <property type="entry name" value="Leu-rich_rpt"/>
</dbReference>
<proteinExistence type="predicted"/>